<evidence type="ECO:0000313" key="1">
    <source>
        <dbReference type="EMBL" id="MCS4555069.1"/>
    </source>
</evidence>
<dbReference type="Proteomes" id="UP001201549">
    <property type="component" value="Unassembled WGS sequence"/>
</dbReference>
<reference evidence="2" key="2">
    <citation type="submission" date="2023-07" db="EMBL/GenBank/DDBJ databases">
        <title>Shewanella mangrovi sp. nov., an acetaldehyde- degrading bacterium isolated from mangrove sediment.</title>
        <authorList>
            <person name="Liu Y."/>
        </authorList>
    </citation>
    <scope>NUCLEOTIDE SEQUENCE [LARGE SCALE GENOMIC DNA]</scope>
    <source>
        <strain evidence="2">C32</strain>
    </source>
</reference>
<dbReference type="EMBL" id="JAKOGG010000001">
    <property type="protein sequence ID" value="MCS4555069.1"/>
    <property type="molecule type" value="Genomic_DNA"/>
</dbReference>
<sequence>MVDELIKSSLATVQMGVAKADGKLTLTTTALSFVPFNAQLGLGPYHFQRDAIISVEPAVGKGGGILPLTTDAIRITLSDASTYEFIIAMPAQWLAAFGTLAS</sequence>
<evidence type="ECO:0000313" key="2">
    <source>
        <dbReference type="Proteomes" id="UP001201549"/>
    </source>
</evidence>
<proteinExistence type="predicted"/>
<protein>
    <submittedName>
        <fullName evidence="1">Uncharacterized protein</fullName>
    </submittedName>
</protein>
<dbReference type="RefSeq" id="WP_238894473.1">
    <property type="nucleotide sequence ID" value="NZ_JAKOGG010000001.1"/>
</dbReference>
<accession>A0ABT2FFQ3</accession>
<keyword evidence="2" id="KW-1185">Reference proteome</keyword>
<comment type="caution">
    <text evidence="1">The sequence shown here is derived from an EMBL/GenBank/DDBJ whole genome shotgun (WGS) entry which is preliminary data.</text>
</comment>
<name>A0ABT2FFQ3_9GAMM</name>
<reference evidence="1 2" key="1">
    <citation type="submission" date="2022-02" db="EMBL/GenBank/DDBJ databases">
        <authorList>
            <person name="Zhuang L."/>
        </authorList>
    </citation>
    <scope>NUCLEOTIDE SEQUENCE [LARGE SCALE GENOMIC DNA]</scope>
    <source>
        <strain evidence="1 2">C32</strain>
    </source>
</reference>
<organism evidence="1 2">
    <name type="scientific">Shewanella electrica</name>
    <dbReference type="NCBI Taxonomy" id="515560"/>
    <lineage>
        <taxon>Bacteria</taxon>
        <taxon>Pseudomonadati</taxon>
        <taxon>Pseudomonadota</taxon>
        <taxon>Gammaproteobacteria</taxon>
        <taxon>Alteromonadales</taxon>
        <taxon>Shewanellaceae</taxon>
        <taxon>Shewanella</taxon>
    </lineage>
</organism>
<gene>
    <name evidence="1" type="ORF">L9G74_01330</name>
</gene>